<accession>A0AAX0Q962</accession>
<dbReference type="AlphaFoldDB" id="A0AAX0Q962"/>
<dbReference type="RefSeq" id="WP_052320060.1">
    <property type="nucleotide sequence ID" value="NZ_LMVO01000010.1"/>
</dbReference>
<name>A0AAX0Q962_9EURY</name>
<dbReference type="EMBL" id="LMVO01000010">
    <property type="protein sequence ID" value="PAV09622.1"/>
    <property type="molecule type" value="Genomic_DNA"/>
</dbReference>
<reference evidence="1 2" key="1">
    <citation type="journal article" date="2017" name="BMC Genomics">
        <title>Genomic analysis of methanogenic archaea reveals a shift towards energy conservation.</title>
        <authorList>
            <person name="Gilmore S.P."/>
            <person name="Henske J.K."/>
            <person name="Sexton J.A."/>
            <person name="Solomon K.V."/>
            <person name="Seppala S."/>
            <person name="Yoo J.I."/>
            <person name="Huyett L.M."/>
            <person name="Pressman A."/>
            <person name="Cogan J.Z."/>
            <person name="Kivenson V."/>
            <person name="Peng X."/>
            <person name="Tan Y."/>
            <person name="Valentine D.L."/>
            <person name="O'Malley M.A."/>
        </authorList>
    </citation>
    <scope>NUCLEOTIDE SEQUENCE [LARGE SCALE GENOMIC DNA]</scope>
    <source>
        <strain evidence="1 2">XII</strain>
    </source>
</reference>
<dbReference type="Proteomes" id="UP000243820">
    <property type="component" value="Unassembled WGS sequence"/>
</dbReference>
<evidence type="ECO:0000313" key="2">
    <source>
        <dbReference type="Proteomes" id="UP000243820"/>
    </source>
</evidence>
<proteinExistence type="predicted"/>
<organism evidence="1 2">
    <name type="scientific">Methanocorpusculum parvum</name>
    <dbReference type="NCBI Taxonomy" id="2193"/>
    <lineage>
        <taxon>Archaea</taxon>
        <taxon>Methanobacteriati</taxon>
        <taxon>Methanobacteriota</taxon>
        <taxon>Stenosarchaea group</taxon>
        <taxon>Methanomicrobia</taxon>
        <taxon>Methanomicrobiales</taxon>
        <taxon>Methanocorpusculaceae</taxon>
        <taxon>Methanocorpusculum</taxon>
    </lineage>
</organism>
<gene>
    <name evidence="1" type="ORF">ASJ83_06310</name>
</gene>
<sequence>MTVNEIPVKDGVLICTDGRTVSPEKCRMCMHSRYFVIGGKQEKSPALAFCQVERVTKVPDIPRSTAVGCAEKRGDGFHNVSNIFS</sequence>
<comment type="caution">
    <text evidence="1">The sequence shown here is derived from an EMBL/GenBank/DDBJ whole genome shotgun (WGS) entry which is preliminary data.</text>
</comment>
<evidence type="ECO:0000313" key="1">
    <source>
        <dbReference type="EMBL" id="PAV09622.1"/>
    </source>
</evidence>
<keyword evidence="2" id="KW-1185">Reference proteome</keyword>
<protein>
    <submittedName>
        <fullName evidence="1">Uncharacterized protein</fullName>
    </submittedName>
</protein>